<dbReference type="Gene3D" id="3.30.1070.10">
    <property type="entry name" value="Cell division topological specificity factor MinE"/>
    <property type="match status" value="1"/>
</dbReference>
<dbReference type="SUPFAM" id="SSF55229">
    <property type="entry name" value="Cell division protein MinE topological specificity domain"/>
    <property type="match status" value="1"/>
</dbReference>
<evidence type="ECO:0000256" key="2">
    <source>
        <dbReference type="ARBA" id="ARBA00025265"/>
    </source>
</evidence>
<gene>
    <name evidence="3" type="primary">minE</name>
    <name evidence="3" type="ORF">OCV61_05650</name>
</gene>
<dbReference type="InterPro" id="IPR036707">
    <property type="entry name" value="MinE_sf"/>
</dbReference>
<dbReference type="RefSeq" id="WP_158420977.1">
    <property type="nucleotide sequence ID" value="NZ_JAOQJL010000008.1"/>
</dbReference>
<keyword evidence="4" id="KW-1185">Reference proteome</keyword>
<name>A0ABT2TRN4_9FIRM</name>
<dbReference type="EMBL" id="JAOQJL010000008">
    <property type="protein sequence ID" value="MCU6764898.1"/>
    <property type="molecule type" value="Genomic_DNA"/>
</dbReference>
<evidence type="ECO:0000256" key="1">
    <source>
        <dbReference type="ARBA" id="ARBA00008168"/>
    </source>
</evidence>
<evidence type="ECO:0000313" key="3">
    <source>
        <dbReference type="EMBL" id="MCU6764898.1"/>
    </source>
</evidence>
<protein>
    <submittedName>
        <fullName evidence="3">Cell division topological specificity factor MinE</fullName>
    </submittedName>
</protein>
<sequence length="79" mass="9260">MKSILREKRRSAGYARDRMKLLLISERIECSPQMIKMLRSDLIHTVKKYVVVEEDQVRVKISKDPAVIMAYIPVLTKKD</sequence>
<organism evidence="3 4">
    <name type="scientific">Blautia ammoniilytica</name>
    <dbReference type="NCBI Taxonomy" id="2981782"/>
    <lineage>
        <taxon>Bacteria</taxon>
        <taxon>Bacillati</taxon>
        <taxon>Bacillota</taxon>
        <taxon>Clostridia</taxon>
        <taxon>Lachnospirales</taxon>
        <taxon>Lachnospiraceae</taxon>
        <taxon>Blautia</taxon>
    </lineage>
</organism>
<comment type="function">
    <text evidence="2">Prevents the cell division inhibition by proteins MinC and MinD at internal division sites while permitting inhibition at polar sites. This ensures cell division at the proper site by restricting the formation of a division septum at the midpoint of the long axis of the cell.</text>
</comment>
<accession>A0ABT2TRN4</accession>
<reference evidence="3 4" key="1">
    <citation type="journal article" date="2021" name="ISME Commun">
        <title>Automated analysis of genomic sequences facilitates high-throughput and comprehensive description of bacteria.</title>
        <authorList>
            <person name="Hitch T.C.A."/>
        </authorList>
    </citation>
    <scope>NUCLEOTIDE SEQUENCE [LARGE SCALE GENOMIC DNA]</scope>
    <source>
        <strain evidence="3 4">Sanger_23</strain>
    </source>
</reference>
<comment type="caution">
    <text evidence="3">The sequence shown here is derived from an EMBL/GenBank/DDBJ whole genome shotgun (WGS) entry which is preliminary data.</text>
</comment>
<evidence type="ECO:0000313" key="4">
    <source>
        <dbReference type="Proteomes" id="UP001652409"/>
    </source>
</evidence>
<dbReference type="Proteomes" id="UP001652409">
    <property type="component" value="Unassembled WGS sequence"/>
</dbReference>
<comment type="similarity">
    <text evidence="1">Belongs to the MinE family.</text>
</comment>
<proteinExistence type="inferred from homology"/>
<dbReference type="GO" id="GO:0051301">
    <property type="term" value="P:cell division"/>
    <property type="evidence" value="ECO:0007669"/>
    <property type="project" value="UniProtKB-KW"/>
</dbReference>
<dbReference type="Pfam" id="PF03776">
    <property type="entry name" value="MinE"/>
    <property type="match status" value="1"/>
</dbReference>
<keyword evidence="3" id="KW-0131">Cell cycle</keyword>
<dbReference type="InterPro" id="IPR005527">
    <property type="entry name" value="MinE"/>
</dbReference>
<keyword evidence="3" id="KW-0132">Cell division</keyword>
<dbReference type="NCBIfam" id="TIGR01215">
    <property type="entry name" value="minE"/>
    <property type="match status" value="1"/>
</dbReference>